<dbReference type="Pfam" id="PF05173">
    <property type="entry name" value="DapB_C"/>
    <property type="match status" value="1"/>
</dbReference>
<dbReference type="OrthoDB" id="9790352at2"/>
<feature type="binding site" evidence="13">
    <location>
        <begin position="97"/>
        <end position="99"/>
    </location>
    <ligand>
        <name>NAD(+)</name>
        <dbReference type="ChEBI" id="CHEBI:57540"/>
    </ligand>
</feature>
<evidence type="ECO:0000259" key="15">
    <source>
        <dbReference type="Pfam" id="PF05173"/>
    </source>
</evidence>
<comment type="similarity">
    <text evidence="1 13">Belongs to the DapB family.</text>
</comment>
<keyword evidence="17" id="KW-1185">Reference proteome</keyword>
<comment type="subunit">
    <text evidence="13">Homotetramer.</text>
</comment>
<dbReference type="InterPro" id="IPR000846">
    <property type="entry name" value="DapB_N"/>
</dbReference>
<sequence length="280" mass="29148">MNIVVTGADGRMGRMLVAEIAATEGCRLSGATDREGSPAIGQDPGVLAGIGETGLKIVDDPATVIAQADAVIDFTSPAATVNHARLCAQAGAALVAGTTGMSHSDEEALYLAARHVPVIYAANYSAGITLLMNLVQKAAATLGDDYDIEVLEMHHRHKVDAPSGTALALGKAAARGRKVNHDAVKQAVRDGHTGARPKGEIGYATLRGGDVVGEHDVIFAAEGERLILGHKASARRVFAAGAVRAALWTKDKHPGVYDMNDVLGLKDQEAEVVTEAERHV</sequence>
<dbReference type="GO" id="GO:0008839">
    <property type="term" value="F:4-hydroxy-tetrahydrodipicolinate reductase"/>
    <property type="evidence" value="ECO:0007669"/>
    <property type="project" value="UniProtKB-UniRule"/>
</dbReference>
<feature type="binding site" evidence="13">
    <location>
        <position position="155"/>
    </location>
    <ligand>
        <name>(S)-2,3,4,5-tetrahydrodipicolinate</name>
        <dbReference type="ChEBI" id="CHEBI:16845"/>
    </ligand>
</feature>
<evidence type="ECO:0000256" key="5">
    <source>
        <dbReference type="ARBA" id="ARBA00022915"/>
    </source>
</evidence>
<dbReference type="GO" id="GO:0051287">
    <property type="term" value="F:NAD binding"/>
    <property type="evidence" value="ECO:0007669"/>
    <property type="project" value="UniProtKB-UniRule"/>
</dbReference>
<keyword evidence="4 13" id="KW-0521">NADP</keyword>
<feature type="domain" description="Dihydrodipicolinate reductase N-terminal" evidence="14">
    <location>
        <begin position="1"/>
        <end position="124"/>
    </location>
</feature>
<evidence type="ECO:0000256" key="11">
    <source>
        <dbReference type="ARBA" id="ARBA00049080"/>
    </source>
</evidence>
<dbReference type="GO" id="GO:0019877">
    <property type="term" value="P:diaminopimelate biosynthetic process"/>
    <property type="evidence" value="ECO:0007669"/>
    <property type="project" value="UniProtKB-UniRule"/>
</dbReference>
<dbReference type="InterPro" id="IPR022664">
    <property type="entry name" value="DapB_N_CS"/>
</dbReference>
<comment type="subcellular location">
    <subcellularLocation>
        <location evidence="13">Cytoplasm</location>
    </subcellularLocation>
</comment>
<dbReference type="Proteomes" id="UP000287447">
    <property type="component" value="Unassembled WGS sequence"/>
</dbReference>
<name>A0A437QQX6_9PROT</name>
<evidence type="ECO:0000313" key="16">
    <source>
        <dbReference type="EMBL" id="RVU36918.1"/>
    </source>
</evidence>
<dbReference type="AlphaFoldDB" id="A0A437QQX6"/>
<dbReference type="HAMAP" id="MF_00102">
    <property type="entry name" value="DapB"/>
    <property type="match status" value="1"/>
</dbReference>
<dbReference type="InterPro" id="IPR022663">
    <property type="entry name" value="DapB_C"/>
</dbReference>
<dbReference type="PANTHER" id="PTHR20836:SF0">
    <property type="entry name" value="4-HYDROXY-TETRAHYDRODIPICOLINATE REDUCTASE 1, CHLOROPLASTIC-RELATED"/>
    <property type="match status" value="1"/>
</dbReference>
<feature type="binding site" evidence="13">
    <location>
        <begin position="7"/>
        <end position="12"/>
    </location>
    <ligand>
        <name>NAD(+)</name>
        <dbReference type="ChEBI" id="CHEBI:57540"/>
    </ligand>
</feature>
<dbReference type="SUPFAM" id="SSF51735">
    <property type="entry name" value="NAD(P)-binding Rossmann-fold domains"/>
    <property type="match status" value="1"/>
</dbReference>
<dbReference type="UniPathway" id="UPA00034">
    <property type="reaction ID" value="UER00018"/>
</dbReference>
<evidence type="ECO:0000313" key="17">
    <source>
        <dbReference type="Proteomes" id="UP000287447"/>
    </source>
</evidence>
<dbReference type="GO" id="GO:0005737">
    <property type="term" value="C:cytoplasm"/>
    <property type="evidence" value="ECO:0007669"/>
    <property type="project" value="UniProtKB-SubCell"/>
</dbReference>
<gene>
    <name evidence="13" type="primary">dapB</name>
    <name evidence="16" type="ORF">EOI86_13305</name>
</gene>
<keyword evidence="6 13" id="KW-0560">Oxidoreductase</keyword>
<evidence type="ECO:0000256" key="1">
    <source>
        <dbReference type="ARBA" id="ARBA00006642"/>
    </source>
</evidence>
<evidence type="ECO:0000256" key="10">
    <source>
        <dbReference type="ARBA" id="ARBA00038983"/>
    </source>
</evidence>
<keyword evidence="7 13" id="KW-0520">NAD</keyword>
<dbReference type="EMBL" id="SADE01000002">
    <property type="protein sequence ID" value="RVU36918.1"/>
    <property type="molecule type" value="Genomic_DNA"/>
</dbReference>
<protein>
    <recommendedName>
        <fullName evidence="10 13">4-hydroxy-tetrahydrodipicolinate reductase</fullName>
        <shortName evidence="13">HTPA reductase</shortName>
        <ecNumber evidence="10 13">1.17.1.8</ecNumber>
    </recommendedName>
</protein>
<feature type="active site" description="Proton donor/acceptor" evidence="13">
    <location>
        <position position="154"/>
    </location>
</feature>
<dbReference type="InterPro" id="IPR023940">
    <property type="entry name" value="DHDPR_bac"/>
</dbReference>
<evidence type="ECO:0000256" key="3">
    <source>
        <dbReference type="ARBA" id="ARBA00022605"/>
    </source>
</evidence>
<dbReference type="GO" id="GO:0016726">
    <property type="term" value="F:oxidoreductase activity, acting on CH or CH2 groups, NAD or NADP as acceptor"/>
    <property type="evidence" value="ECO:0007669"/>
    <property type="project" value="UniProtKB-UniRule"/>
</dbReference>
<evidence type="ECO:0000259" key="14">
    <source>
        <dbReference type="Pfam" id="PF01113"/>
    </source>
</evidence>
<dbReference type="Pfam" id="PF01113">
    <property type="entry name" value="DapB_N"/>
    <property type="match status" value="1"/>
</dbReference>
<dbReference type="FunFam" id="3.30.360.10:FF:000004">
    <property type="entry name" value="4-hydroxy-tetrahydrodipicolinate reductase"/>
    <property type="match status" value="1"/>
</dbReference>
<proteinExistence type="inferred from homology"/>
<comment type="catalytic activity">
    <reaction evidence="12 13">
        <text>(S)-2,3,4,5-tetrahydrodipicolinate + NAD(+) + H2O = (2S,4S)-4-hydroxy-2,3,4,5-tetrahydrodipicolinate + NADH + H(+)</text>
        <dbReference type="Rhea" id="RHEA:35323"/>
        <dbReference type="ChEBI" id="CHEBI:15377"/>
        <dbReference type="ChEBI" id="CHEBI:15378"/>
        <dbReference type="ChEBI" id="CHEBI:16845"/>
        <dbReference type="ChEBI" id="CHEBI:57540"/>
        <dbReference type="ChEBI" id="CHEBI:57945"/>
        <dbReference type="ChEBI" id="CHEBI:67139"/>
        <dbReference type="EC" id="1.17.1.8"/>
    </reaction>
</comment>
<dbReference type="Gene3D" id="3.30.360.10">
    <property type="entry name" value="Dihydrodipicolinate Reductase, domain 2"/>
    <property type="match status" value="1"/>
</dbReference>
<feature type="binding site" evidence="13">
    <location>
        <begin position="121"/>
        <end position="124"/>
    </location>
    <ligand>
        <name>NAD(+)</name>
        <dbReference type="ChEBI" id="CHEBI:57540"/>
    </ligand>
</feature>
<dbReference type="GO" id="GO:0009089">
    <property type="term" value="P:lysine biosynthetic process via diaminopimelate"/>
    <property type="evidence" value="ECO:0007669"/>
    <property type="project" value="UniProtKB-UniRule"/>
</dbReference>
<dbReference type="NCBIfam" id="TIGR00036">
    <property type="entry name" value="dapB"/>
    <property type="match status" value="1"/>
</dbReference>
<evidence type="ECO:0000256" key="12">
    <source>
        <dbReference type="ARBA" id="ARBA00049396"/>
    </source>
</evidence>
<reference evidence="17" key="1">
    <citation type="submission" date="2019-01" db="EMBL/GenBank/DDBJ databases">
        <title>Gri0909 isolated from a small marine red alga.</title>
        <authorList>
            <person name="Kim J."/>
            <person name="Jeong S.E."/>
            <person name="Jeon C.O."/>
        </authorList>
    </citation>
    <scope>NUCLEOTIDE SEQUENCE [LARGE SCALE GENOMIC DNA]</scope>
    <source>
        <strain evidence="17">Gri0909</strain>
    </source>
</reference>
<evidence type="ECO:0000256" key="7">
    <source>
        <dbReference type="ARBA" id="ARBA00023027"/>
    </source>
</evidence>
<accession>A0A437QQX6</accession>
<feature type="binding site" evidence="13">
    <location>
        <begin position="164"/>
        <end position="165"/>
    </location>
    <ligand>
        <name>(S)-2,3,4,5-tetrahydrodipicolinate</name>
        <dbReference type="ChEBI" id="CHEBI:16845"/>
    </ligand>
</feature>
<dbReference type="PIRSF" id="PIRSF000161">
    <property type="entry name" value="DHPR"/>
    <property type="match status" value="1"/>
</dbReference>
<keyword evidence="3 13" id="KW-0028">Amino-acid biosynthesis</keyword>
<dbReference type="PROSITE" id="PS01298">
    <property type="entry name" value="DAPB"/>
    <property type="match status" value="1"/>
</dbReference>
<evidence type="ECO:0000256" key="6">
    <source>
        <dbReference type="ARBA" id="ARBA00023002"/>
    </source>
</evidence>
<dbReference type="EC" id="1.17.1.8" evidence="10 13"/>
<dbReference type="PANTHER" id="PTHR20836">
    <property type="entry name" value="DIHYDRODIPICOLINATE REDUCTASE"/>
    <property type="match status" value="1"/>
</dbReference>
<feature type="domain" description="Dihydrodipicolinate reductase C-terminal" evidence="15">
    <location>
        <begin position="127"/>
        <end position="263"/>
    </location>
</feature>
<comment type="function">
    <text evidence="13">Catalyzes the conversion of 4-hydroxy-tetrahydrodipicolinate (HTPA) to tetrahydrodipicolinate.</text>
</comment>
<comment type="caution">
    <text evidence="16">The sequence shown here is derived from an EMBL/GenBank/DDBJ whole genome shotgun (WGS) entry which is preliminary data.</text>
</comment>
<organism evidence="16 17">
    <name type="scientific">Hwanghaeella grinnelliae</name>
    <dbReference type="NCBI Taxonomy" id="2500179"/>
    <lineage>
        <taxon>Bacteria</taxon>
        <taxon>Pseudomonadati</taxon>
        <taxon>Pseudomonadota</taxon>
        <taxon>Alphaproteobacteria</taxon>
        <taxon>Rhodospirillales</taxon>
        <taxon>Rhodospirillaceae</taxon>
        <taxon>Hwanghaeella</taxon>
    </lineage>
</organism>
<dbReference type="InterPro" id="IPR036291">
    <property type="entry name" value="NAD(P)-bd_dom_sf"/>
</dbReference>
<comment type="catalytic activity">
    <reaction evidence="11 13">
        <text>(S)-2,3,4,5-tetrahydrodipicolinate + NADP(+) + H2O = (2S,4S)-4-hydroxy-2,3,4,5-tetrahydrodipicolinate + NADPH + H(+)</text>
        <dbReference type="Rhea" id="RHEA:35331"/>
        <dbReference type="ChEBI" id="CHEBI:15377"/>
        <dbReference type="ChEBI" id="CHEBI:15378"/>
        <dbReference type="ChEBI" id="CHEBI:16845"/>
        <dbReference type="ChEBI" id="CHEBI:57783"/>
        <dbReference type="ChEBI" id="CHEBI:58349"/>
        <dbReference type="ChEBI" id="CHEBI:67139"/>
        <dbReference type="EC" id="1.17.1.8"/>
    </reaction>
</comment>
<evidence type="ECO:0000256" key="2">
    <source>
        <dbReference type="ARBA" id="ARBA00022490"/>
    </source>
</evidence>
<feature type="active site" description="Proton donor" evidence="13">
    <location>
        <position position="158"/>
    </location>
</feature>
<keyword evidence="8 13" id="KW-0457">Lysine biosynthesis</keyword>
<comment type="pathway">
    <text evidence="9 13">Amino-acid biosynthesis; L-lysine biosynthesis via DAP pathway; (S)-tetrahydrodipicolinate from L-aspartate: step 4/4.</text>
</comment>
<dbReference type="RefSeq" id="WP_127766398.1">
    <property type="nucleotide sequence ID" value="NZ_SADE01000002.1"/>
</dbReference>
<comment type="caution">
    <text evidence="13">Lacks conserved residue(s) required for the propagation of feature annotation.</text>
</comment>
<evidence type="ECO:0000256" key="8">
    <source>
        <dbReference type="ARBA" id="ARBA00023154"/>
    </source>
</evidence>
<dbReference type="CDD" id="cd02274">
    <property type="entry name" value="DHDPR_N"/>
    <property type="match status" value="1"/>
</dbReference>
<dbReference type="SUPFAM" id="SSF55347">
    <property type="entry name" value="Glyceraldehyde-3-phosphate dehydrogenase-like, C-terminal domain"/>
    <property type="match status" value="1"/>
</dbReference>
<dbReference type="GO" id="GO:0050661">
    <property type="term" value="F:NADP binding"/>
    <property type="evidence" value="ECO:0007669"/>
    <property type="project" value="UniProtKB-UniRule"/>
</dbReference>
<dbReference type="Gene3D" id="3.40.50.720">
    <property type="entry name" value="NAD(P)-binding Rossmann-like Domain"/>
    <property type="match status" value="1"/>
</dbReference>
<evidence type="ECO:0000256" key="9">
    <source>
        <dbReference type="ARBA" id="ARBA00037922"/>
    </source>
</evidence>
<evidence type="ECO:0000256" key="13">
    <source>
        <dbReference type="HAMAP-Rule" id="MF_00102"/>
    </source>
</evidence>
<comment type="caution">
    <text evidence="13">Was originally thought to be a dihydrodipicolinate reductase (DHDPR), catalyzing the conversion of dihydrodipicolinate to tetrahydrodipicolinate. However, it was shown in E.coli that the substrate of the enzymatic reaction is not dihydrodipicolinate (DHDP) but in fact (2S,4S)-4-hydroxy-2,3,4,5-tetrahydrodipicolinic acid (HTPA), the product released by the DapA-catalyzed reaction.</text>
</comment>
<evidence type="ECO:0000256" key="4">
    <source>
        <dbReference type="ARBA" id="ARBA00022857"/>
    </source>
</evidence>
<keyword evidence="5 13" id="KW-0220">Diaminopimelate biosynthesis</keyword>
<keyword evidence="2 13" id="KW-0963">Cytoplasm</keyword>